<sequence length="257" mass="29186">MNGPAPKRIKLDNSRKQETIRAYNHQQKLKQLRTSLLTSTRHGTGWSITTVEQEHKLDITEQIIPIAQNTYILPKTPGQTTLFTYSLNSKHSDNQTVSNQPSSIEITNNANTLAHNTLEQNISTVDLGPTRNRRKSIIETPPPTKHIHKTKDYTNIIPSPSHTKQIDEETLFLDSEAQNSQDNLRLNASTIYPWITEFEDYPMGQKEKQPLKGRPKSKNTLHNAVTQTQDISSQCLSPTQEISLTLTQETNQTRIPK</sequence>
<reference evidence="1" key="2">
    <citation type="journal article" date="2021" name="Genome Biol. Evol.">
        <title>Developing a high-quality reference genome for a parasitic bivalve with doubly uniparental inheritance (Bivalvia: Unionida).</title>
        <authorList>
            <person name="Smith C.H."/>
        </authorList>
    </citation>
    <scope>NUCLEOTIDE SEQUENCE</scope>
    <source>
        <strain evidence="1">CHS0354</strain>
        <tissue evidence="1">Mantle</tissue>
    </source>
</reference>
<reference evidence="1" key="3">
    <citation type="submission" date="2023-05" db="EMBL/GenBank/DDBJ databases">
        <authorList>
            <person name="Smith C.H."/>
        </authorList>
    </citation>
    <scope>NUCLEOTIDE SEQUENCE</scope>
    <source>
        <strain evidence="1">CHS0354</strain>
        <tissue evidence="1">Mantle</tissue>
    </source>
</reference>
<accession>A0AAE0S054</accession>
<comment type="caution">
    <text evidence="1">The sequence shown here is derived from an EMBL/GenBank/DDBJ whole genome shotgun (WGS) entry which is preliminary data.</text>
</comment>
<dbReference type="EMBL" id="JAEAOA010000619">
    <property type="protein sequence ID" value="KAK3582906.1"/>
    <property type="molecule type" value="Genomic_DNA"/>
</dbReference>
<evidence type="ECO:0000313" key="2">
    <source>
        <dbReference type="Proteomes" id="UP001195483"/>
    </source>
</evidence>
<proteinExistence type="predicted"/>
<dbReference type="AlphaFoldDB" id="A0AAE0S054"/>
<protein>
    <submittedName>
        <fullName evidence="1">Uncharacterized protein</fullName>
    </submittedName>
</protein>
<gene>
    <name evidence="1" type="ORF">CHS0354_009712</name>
</gene>
<evidence type="ECO:0000313" key="1">
    <source>
        <dbReference type="EMBL" id="KAK3582906.1"/>
    </source>
</evidence>
<name>A0AAE0S054_9BIVA</name>
<organism evidence="1 2">
    <name type="scientific">Potamilus streckersoni</name>
    <dbReference type="NCBI Taxonomy" id="2493646"/>
    <lineage>
        <taxon>Eukaryota</taxon>
        <taxon>Metazoa</taxon>
        <taxon>Spiralia</taxon>
        <taxon>Lophotrochozoa</taxon>
        <taxon>Mollusca</taxon>
        <taxon>Bivalvia</taxon>
        <taxon>Autobranchia</taxon>
        <taxon>Heteroconchia</taxon>
        <taxon>Palaeoheterodonta</taxon>
        <taxon>Unionida</taxon>
        <taxon>Unionoidea</taxon>
        <taxon>Unionidae</taxon>
        <taxon>Ambleminae</taxon>
        <taxon>Lampsilini</taxon>
        <taxon>Potamilus</taxon>
    </lineage>
</organism>
<reference evidence="1" key="1">
    <citation type="journal article" date="2021" name="Genome Biol. Evol.">
        <title>A High-Quality Reference Genome for a Parasitic Bivalve with Doubly Uniparental Inheritance (Bivalvia: Unionida).</title>
        <authorList>
            <person name="Smith C.H."/>
        </authorList>
    </citation>
    <scope>NUCLEOTIDE SEQUENCE</scope>
    <source>
        <strain evidence="1">CHS0354</strain>
    </source>
</reference>
<keyword evidence="2" id="KW-1185">Reference proteome</keyword>
<dbReference type="Proteomes" id="UP001195483">
    <property type="component" value="Unassembled WGS sequence"/>
</dbReference>